<feature type="domain" description="CBS" evidence="2">
    <location>
        <begin position="11"/>
        <end position="72"/>
    </location>
</feature>
<evidence type="ECO:0000259" key="2">
    <source>
        <dbReference type="PROSITE" id="PS51371"/>
    </source>
</evidence>
<accession>A0ABP4WNH5</accession>
<evidence type="ECO:0000313" key="3">
    <source>
        <dbReference type="EMBL" id="GAA1758846.1"/>
    </source>
</evidence>
<name>A0ABP4WNH5_9MICO</name>
<sequence length="274" mass="29372">MPGTKRLRVDYIPSASVVPVITVKESDDLSLARTLMELYGFSQLPVMRGKRPVGVVSWESIGKALLRNPTAGLSDCIDRQVEIRKQGDDLLDSIASISARGYVLVENNNRSISGIITSADLGEALGDIAGPYLLLSEIEEILRDIVGALLATGDLTEVDIGNALADETKGFGGDPASLTLGELANVLATDVAWQALDTSYDRSTVNRTIGDVSKLRNQVMHFRVLDDADKDLSKRLPFVRDVLRNLSEEFGSIGPLGAVATYVSTTGVVEATVP</sequence>
<protein>
    <recommendedName>
        <fullName evidence="2">CBS domain-containing protein</fullName>
    </recommendedName>
</protein>
<comment type="caution">
    <text evidence="3">The sequence shown here is derived from an EMBL/GenBank/DDBJ whole genome shotgun (WGS) entry which is preliminary data.</text>
</comment>
<reference evidence="4" key="1">
    <citation type="journal article" date="2019" name="Int. J. Syst. Evol. Microbiol.">
        <title>The Global Catalogue of Microorganisms (GCM) 10K type strain sequencing project: providing services to taxonomists for standard genome sequencing and annotation.</title>
        <authorList>
            <consortium name="The Broad Institute Genomics Platform"/>
            <consortium name="The Broad Institute Genome Sequencing Center for Infectious Disease"/>
            <person name="Wu L."/>
            <person name="Ma J."/>
        </authorList>
    </citation>
    <scope>NUCLEOTIDE SEQUENCE [LARGE SCALE GENOMIC DNA]</scope>
    <source>
        <strain evidence="4">JCM 14319</strain>
    </source>
</reference>
<dbReference type="PROSITE" id="PS51371">
    <property type="entry name" value="CBS"/>
    <property type="match status" value="1"/>
</dbReference>
<proteinExistence type="predicted"/>
<dbReference type="SUPFAM" id="SSF54631">
    <property type="entry name" value="CBS-domain pair"/>
    <property type="match status" value="1"/>
</dbReference>
<gene>
    <name evidence="3" type="ORF">GCM10009747_17100</name>
</gene>
<dbReference type="EMBL" id="BAAANH010000003">
    <property type="protein sequence ID" value="GAA1758846.1"/>
    <property type="molecule type" value="Genomic_DNA"/>
</dbReference>
<dbReference type="Proteomes" id="UP001500506">
    <property type="component" value="Unassembled WGS sequence"/>
</dbReference>
<organism evidence="3 4">
    <name type="scientific">Agromyces humatus</name>
    <dbReference type="NCBI Taxonomy" id="279573"/>
    <lineage>
        <taxon>Bacteria</taxon>
        <taxon>Bacillati</taxon>
        <taxon>Actinomycetota</taxon>
        <taxon>Actinomycetes</taxon>
        <taxon>Micrococcales</taxon>
        <taxon>Microbacteriaceae</taxon>
        <taxon>Agromyces</taxon>
    </lineage>
</organism>
<dbReference type="Gene3D" id="3.10.580.10">
    <property type="entry name" value="CBS-domain"/>
    <property type="match status" value="1"/>
</dbReference>
<evidence type="ECO:0000313" key="4">
    <source>
        <dbReference type="Proteomes" id="UP001500506"/>
    </source>
</evidence>
<dbReference type="Pfam" id="PF00571">
    <property type="entry name" value="CBS"/>
    <property type="match status" value="1"/>
</dbReference>
<keyword evidence="1" id="KW-0129">CBS domain</keyword>
<dbReference type="InterPro" id="IPR046342">
    <property type="entry name" value="CBS_dom_sf"/>
</dbReference>
<dbReference type="InterPro" id="IPR000644">
    <property type="entry name" value="CBS_dom"/>
</dbReference>
<dbReference type="RefSeq" id="WP_232499401.1">
    <property type="nucleotide sequence ID" value="NZ_BAAANH010000003.1"/>
</dbReference>
<dbReference type="SMART" id="SM00116">
    <property type="entry name" value="CBS"/>
    <property type="match status" value="1"/>
</dbReference>
<evidence type="ECO:0000256" key="1">
    <source>
        <dbReference type="PROSITE-ProRule" id="PRU00703"/>
    </source>
</evidence>
<keyword evidence="4" id="KW-1185">Reference proteome</keyword>